<evidence type="ECO:0000256" key="1">
    <source>
        <dbReference type="SAM" id="MobiDB-lite"/>
    </source>
</evidence>
<keyword evidence="3" id="KW-1185">Reference proteome</keyword>
<feature type="region of interest" description="Disordered" evidence="1">
    <location>
        <begin position="140"/>
        <end position="159"/>
    </location>
</feature>
<comment type="caution">
    <text evidence="2">The sequence shown here is derived from an EMBL/GenBank/DDBJ whole genome shotgun (WGS) entry which is preliminary data.</text>
</comment>
<name>A0ABS8NBL0_9CLOT</name>
<sequence>MLRNWISHLEYQEQLYLKMLLHYQTQKSRLAALDKSISKLYLLNLDSLLPVIKPLYSDLGRPAKNQQGIIRSLILMLDQHGHSITKWAKKIASDPLLLDICGFEDGVPSASSYYDLLVRLWISDHKLQVERKLTVKNFSSKPRKKLKAGEKQPPKRSGTVKKLVDKAIKGKLRNFCPENIFQKFIARCVVDFSSKMGILGDINNLSLAFDGSPFYSGASHYGVKVCDCKSKGIYNCHCPRRYSDPDACWGWDSYREQWFFGNTLFNVTASDSPYDLPIYIKMVQASRHDSITTVFALEDIHNLYPDLHFKNFIADGAMDNYPTYDLLKHHNISPFISLDSRTKAKFDYPHPNILCFDNKGNPICMGGIPFVNWGYSKPKGIKYRCYFAAKGLEPPAECKCSDSKYGKVIHIKPDYDPRMFPPVPRNSEKFKDKFKTRTSVERSNKRMFNDYNIQEYKSRSAMLRMALATFSVINIHLDAWIKHTGFSFGSLMQSKAV</sequence>
<gene>
    <name evidence="2" type="ORF">LN736_17100</name>
</gene>
<organism evidence="2 3">
    <name type="scientific">Clostridium aromativorans</name>
    <dbReference type="NCBI Taxonomy" id="2836848"/>
    <lineage>
        <taxon>Bacteria</taxon>
        <taxon>Bacillati</taxon>
        <taxon>Bacillota</taxon>
        <taxon>Clostridia</taxon>
        <taxon>Eubacteriales</taxon>
        <taxon>Clostridiaceae</taxon>
        <taxon>Clostridium</taxon>
    </lineage>
</organism>
<evidence type="ECO:0000313" key="3">
    <source>
        <dbReference type="Proteomes" id="UP001165422"/>
    </source>
</evidence>
<proteinExistence type="predicted"/>
<dbReference type="EMBL" id="JAJJPB010000036">
    <property type="protein sequence ID" value="MCC9296564.1"/>
    <property type="molecule type" value="Genomic_DNA"/>
</dbReference>
<evidence type="ECO:0008006" key="4">
    <source>
        <dbReference type="Google" id="ProtNLM"/>
    </source>
</evidence>
<dbReference type="Proteomes" id="UP001165422">
    <property type="component" value="Unassembled WGS sequence"/>
</dbReference>
<dbReference type="RefSeq" id="WP_229982072.1">
    <property type="nucleotide sequence ID" value="NZ_JAJJPB010000036.1"/>
</dbReference>
<evidence type="ECO:0000313" key="2">
    <source>
        <dbReference type="EMBL" id="MCC9296564.1"/>
    </source>
</evidence>
<protein>
    <recommendedName>
        <fullName evidence="4">Transposase</fullName>
    </recommendedName>
</protein>
<accession>A0ABS8NBL0</accession>
<reference evidence="2" key="1">
    <citation type="submission" date="2021-11" db="EMBL/GenBank/DDBJ databases">
        <authorList>
            <person name="Qingchun L."/>
            <person name="Dong Z."/>
            <person name="Zongwei Q."/>
            <person name="Jia Z."/>
            <person name="Duotao L."/>
        </authorList>
    </citation>
    <scope>NUCLEOTIDE SEQUENCE</scope>
    <source>
        <strain evidence="2">WLY-B-L2</strain>
    </source>
</reference>